<dbReference type="KEGG" id="nyu:D7D52_17295"/>
<sequence length="279" mass="28091">MGAEREFAKQARPAAAFLEPVHDVRGSRNSVEDPDQWGELVGDSVVRVGEQVAELVPQGIMYRLVRSPPGSVRRFGQVRFQDVPGIPAGQANRLTGKGIGWIEGAADQAGAFAAGAAATADIRFAGVGAAVDAPDVAAGAAAPFGPLVAALADRPLVGVCIGRGGPFAAVTAAFRCVVAVGAERCPVVAAGRDAQQSAAGSAVLDLAAAAAGGAEGSLLLILSADGAIAPATRTLRAVAEVEVARFAGAAAGHDVAQLFRLPAAQTAWNDDRGMTGLRQ</sequence>
<evidence type="ECO:0000313" key="1">
    <source>
        <dbReference type="EMBL" id="AYF75332.1"/>
    </source>
</evidence>
<dbReference type="AlphaFoldDB" id="A0A386ZBU6"/>
<evidence type="ECO:0000313" key="2">
    <source>
        <dbReference type="Proteomes" id="UP000267164"/>
    </source>
</evidence>
<accession>A0A386ZBU6</accession>
<organism evidence="1 2">
    <name type="scientific">Nocardia yunnanensis</name>
    <dbReference type="NCBI Taxonomy" id="2382165"/>
    <lineage>
        <taxon>Bacteria</taxon>
        <taxon>Bacillati</taxon>
        <taxon>Actinomycetota</taxon>
        <taxon>Actinomycetes</taxon>
        <taxon>Mycobacteriales</taxon>
        <taxon>Nocardiaceae</taxon>
        <taxon>Nocardia</taxon>
    </lineage>
</organism>
<reference evidence="1 2" key="1">
    <citation type="submission" date="2018-09" db="EMBL/GenBank/DDBJ databases">
        <title>Nocardia yunnanensis sp. nov., an actinomycete isolated from a soil sample.</title>
        <authorList>
            <person name="Zhang J."/>
        </authorList>
    </citation>
    <scope>NUCLEOTIDE SEQUENCE [LARGE SCALE GENOMIC DNA]</scope>
    <source>
        <strain evidence="1 2">CFHS0054</strain>
    </source>
</reference>
<keyword evidence="2" id="KW-1185">Reference proteome</keyword>
<dbReference type="EMBL" id="CP032568">
    <property type="protein sequence ID" value="AYF75332.1"/>
    <property type="molecule type" value="Genomic_DNA"/>
</dbReference>
<dbReference type="Proteomes" id="UP000267164">
    <property type="component" value="Chromosome"/>
</dbReference>
<proteinExistence type="predicted"/>
<protein>
    <submittedName>
        <fullName evidence="1">Uncharacterized protein</fullName>
    </submittedName>
</protein>
<name>A0A386ZBU6_9NOCA</name>
<gene>
    <name evidence="1" type="ORF">D7D52_17295</name>
</gene>